<evidence type="ECO:0000256" key="1">
    <source>
        <dbReference type="SAM" id="MobiDB-lite"/>
    </source>
</evidence>
<reference evidence="2" key="2">
    <citation type="submission" date="2022-01" db="EMBL/GenBank/DDBJ databases">
        <authorList>
            <person name="Yamashiro T."/>
            <person name="Shiraishi A."/>
            <person name="Satake H."/>
            <person name="Nakayama K."/>
        </authorList>
    </citation>
    <scope>NUCLEOTIDE SEQUENCE</scope>
</reference>
<reference evidence="2" key="1">
    <citation type="journal article" date="2022" name="Int. J. Mol. Sci.">
        <title>Draft Genome of Tanacetum Coccineum: Genomic Comparison of Closely Related Tanacetum-Family Plants.</title>
        <authorList>
            <person name="Yamashiro T."/>
            <person name="Shiraishi A."/>
            <person name="Nakayama K."/>
            <person name="Satake H."/>
        </authorList>
    </citation>
    <scope>NUCLEOTIDE SEQUENCE</scope>
</reference>
<evidence type="ECO:0000313" key="2">
    <source>
        <dbReference type="EMBL" id="GJT95392.1"/>
    </source>
</evidence>
<gene>
    <name evidence="2" type="ORF">Tco_1090910</name>
</gene>
<sequence>MEDPKTKMMKETPYELLEDDKKNKFGNNNKAKITLYNALSRNSQVKDYKIGLLTRQYEKFSILSEEVSSCTPIEIESQYGVVSKITKEKVNSLALKTKVTIEQTSDDSDVKEEVMKTKKKTKSSN</sequence>
<dbReference type="Proteomes" id="UP001151760">
    <property type="component" value="Unassembled WGS sequence"/>
</dbReference>
<accession>A0ABQ5I7W6</accession>
<proteinExistence type="predicted"/>
<organism evidence="2 3">
    <name type="scientific">Tanacetum coccineum</name>
    <dbReference type="NCBI Taxonomy" id="301880"/>
    <lineage>
        <taxon>Eukaryota</taxon>
        <taxon>Viridiplantae</taxon>
        <taxon>Streptophyta</taxon>
        <taxon>Embryophyta</taxon>
        <taxon>Tracheophyta</taxon>
        <taxon>Spermatophyta</taxon>
        <taxon>Magnoliopsida</taxon>
        <taxon>eudicotyledons</taxon>
        <taxon>Gunneridae</taxon>
        <taxon>Pentapetalae</taxon>
        <taxon>asterids</taxon>
        <taxon>campanulids</taxon>
        <taxon>Asterales</taxon>
        <taxon>Asteraceae</taxon>
        <taxon>Asteroideae</taxon>
        <taxon>Anthemideae</taxon>
        <taxon>Anthemidinae</taxon>
        <taxon>Tanacetum</taxon>
    </lineage>
</organism>
<evidence type="ECO:0000313" key="3">
    <source>
        <dbReference type="Proteomes" id="UP001151760"/>
    </source>
</evidence>
<name>A0ABQ5I7W6_9ASTR</name>
<protein>
    <submittedName>
        <fullName evidence="2">Uncharacterized protein</fullName>
    </submittedName>
</protein>
<keyword evidence="3" id="KW-1185">Reference proteome</keyword>
<dbReference type="EMBL" id="BQNB010020383">
    <property type="protein sequence ID" value="GJT95392.1"/>
    <property type="molecule type" value="Genomic_DNA"/>
</dbReference>
<comment type="caution">
    <text evidence="2">The sequence shown here is derived from an EMBL/GenBank/DDBJ whole genome shotgun (WGS) entry which is preliminary data.</text>
</comment>
<feature type="region of interest" description="Disordered" evidence="1">
    <location>
        <begin position="106"/>
        <end position="125"/>
    </location>
</feature>